<feature type="transmembrane region" description="Helical" evidence="9">
    <location>
        <begin position="111"/>
        <end position="128"/>
    </location>
</feature>
<dbReference type="Pfam" id="PF01252">
    <property type="entry name" value="Peptidase_A8"/>
    <property type="match status" value="1"/>
</dbReference>
<dbReference type="PANTHER" id="PTHR33695:SF1">
    <property type="entry name" value="LIPOPROTEIN SIGNAL PEPTIDASE"/>
    <property type="match status" value="1"/>
</dbReference>
<keyword evidence="2 9" id="KW-1003">Cell membrane</keyword>
<feature type="transmembrane region" description="Helical" evidence="9">
    <location>
        <begin position="86"/>
        <end position="104"/>
    </location>
</feature>
<dbReference type="STRING" id="1357400.HMPREF2086_01652"/>
<comment type="catalytic activity">
    <reaction evidence="9 10">
        <text>Release of signal peptides from bacterial membrane prolipoproteins. Hydrolyzes -Xaa-Yaa-Zaa-|-(S,diacylglyceryl)Cys-, in which Xaa is hydrophobic (preferably Leu), and Yaa (Ala or Ser) and Zaa (Gly or Ala) have small, neutral side chains.</text>
        <dbReference type="EC" id="3.4.23.36"/>
    </reaction>
</comment>
<evidence type="ECO:0000256" key="1">
    <source>
        <dbReference type="ARBA" id="ARBA00006139"/>
    </source>
</evidence>
<keyword evidence="3 9" id="KW-0645">Protease</keyword>
<feature type="transmembrane region" description="Helical" evidence="9">
    <location>
        <begin position="148"/>
        <end position="172"/>
    </location>
</feature>
<comment type="similarity">
    <text evidence="1 9 11">Belongs to the peptidase A8 family.</text>
</comment>
<reference evidence="12 13" key="1">
    <citation type="journal article" date="2014" name="Genome Announc.">
        <title>Draft genome sequences of six enterohepatic helicobacter species isolated from humans and one from rhesus macaques.</title>
        <authorList>
            <person name="Shen Z."/>
            <person name="Sheh A."/>
            <person name="Young S.K."/>
            <person name="Abouelliel A."/>
            <person name="Ward D.V."/>
            <person name="Earl A.M."/>
            <person name="Fox J.G."/>
        </authorList>
    </citation>
    <scope>NUCLEOTIDE SEQUENCE [LARGE SCALE GENOMIC DNA]</scope>
    <source>
        <strain evidence="12 13">MIT 99-5501</strain>
    </source>
</reference>
<evidence type="ECO:0000256" key="6">
    <source>
        <dbReference type="ARBA" id="ARBA00022801"/>
    </source>
</evidence>
<dbReference type="NCBIfam" id="TIGR00077">
    <property type="entry name" value="lspA"/>
    <property type="match status" value="1"/>
</dbReference>
<keyword evidence="7 9" id="KW-1133">Transmembrane helix</keyword>
<accession>V8C608</accession>
<evidence type="ECO:0000313" key="13">
    <source>
        <dbReference type="Proteomes" id="UP000018731"/>
    </source>
</evidence>
<dbReference type="PANTHER" id="PTHR33695">
    <property type="entry name" value="LIPOPROTEIN SIGNAL PEPTIDASE"/>
    <property type="match status" value="1"/>
</dbReference>
<dbReference type="PROSITE" id="PS00855">
    <property type="entry name" value="SPASE_II"/>
    <property type="match status" value="1"/>
</dbReference>
<feature type="active site" evidence="9">
    <location>
        <position position="155"/>
    </location>
</feature>
<dbReference type="HAMAP" id="MF_00161">
    <property type="entry name" value="LspA"/>
    <property type="match status" value="1"/>
</dbReference>
<comment type="function">
    <text evidence="9 10">This protein specifically catalyzes the removal of signal peptides from prolipoproteins.</text>
</comment>
<comment type="pathway">
    <text evidence="9">Protein modification; lipoprotein biosynthesis (signal peptide cleavage).</text>
</comment>
<keyword evidence="4 9" id="KW-0812">Transmembrane</keyword>
<dbReference type="EC" id="3.4.23.36" evidence="9"/>
<dbReference type="HOGENOM" id="CLU_083252_4_3_7"/>
<dbReference type="GO" id="GO:0004190">
    <property type="term" value="F:aspartic-type endopeptidase activity"/>
    <property type="evidence" value="ECO:0007669"/>
    <property type="project" value="UniProtKB-UniRule"/>
</dbReference>
<gene>
    <name evidence="9" type="primary">lspA</name>
    <name evidence="12" type="ORF">HMPREF2086_01652</name>
</gene>
<dbReference type="InterPro" id="IPR001872">
    <property type="entry name" value="Peptidase_A8"/>
</dbReference>
<comment type="caution">
    <text evidence="12">The sequence shown here is derived from an EMBL/GenBank/DDBJ whole genome shotgun (WGS) entry which is preliminary data.</text>
</comment>
<evidence type="ECO:0000256" key="9">
    <source>
        <dbReference type="HAMAP-Rule" id="MF_00161"/>
    </source>
</evidence>
<dbReference type="RefSeq" id="WP_023928407.1">
    <property type="nucleotide sequence ID" value="NZ_KI669455.1"/>
</dbReference>
<evidence type="ECO:0000256" key="7">
    <source>
        <dbReference type="ARBA" id="ARBA00022989"/>
    </source>
</evidence>
<sequence length="185" mass="21038">MKISQNTTFFSYLPPKSPKKAPHSTAKSKIYGFIKLILVIIAVIACDQYVKGIILDGFRWSSEMISIVLVYNDGVAFSMLASLGEYLKWLQMGFLLAIFAYLLFNNDAMKRYFLGIGLILGGGVSNVIDRFIHGAVVDFVHWHYWFEFAIFNVADVCIDIGVAILMIQWLWLDKKHTSKSQEVLK</sequence>
<dbReference type="PATRIC" id="fig|1357400.3.peg.2222"/>
<evidence type="ECO:0000256" key="2">
    <source>
        <dbReference type="ARBA" id="ARBA00022475"/>
    </source>
</evidence>
<dbReference type="Proteomes" id="UP000018731">
    <property type="component" value="Unassembled WGS sequence"/>
</dbReference>
<feature type="active site" evidence="9">
    <location>
        <position position="138"/>
    </location>
</feature>
<keyword evidence="6 9" id="KW-0378">Hydrolase</keyword>
<dbReference type="EMBL" id="AZJI01000007">
    <property type="protein sequence ID" value="ETD22853.1"/>
    <property type="molecule type" value="Genomic_DNA"/>
</dbReference>
<evidence type="ECO:0000256" key="10">
    <source>
        <dbReference type="RuleBase" id="RU000594"/>
    </source>
</evidence>
<keyword evidence="8 9" id="KW-0472">Membrane</keyword>
<dbReference type="GO" id="GO:0006508">
    <property type="term" value="P:proteolysis"/>
    <property type="evidence" value="ECO:0007669"/>
    <property type="project" value="UniProtKB-KW"/>
</dbReference>
<protein>
    <recommendedName>
        <fullName evidence="9">Lipoprotein signal peptidase</fullName>
        <ecNumber evidence="9">3.4.23.36</ecNumber>
    </recommendedName>
    <alternativeName>
        <fullName evidence="9">Prolipoprotein signal peptidase</fullName>
    </alternativeName>
    <alternativeName>
        <fullName evidence="9">Signal peptidase II</fullName>
        <shortName evidence="9">SPase II</shortName>
    </alternativeName>
</protein>
<keyword evidence="13" id="KW-1185">Reference proteome</keyword>
<dbReference type="PRINTS" id="PR00781">
    <property type="entry name" value="LIPOSIGPTASE"/>
</dbReference>
<dbReference type="eggNOG" id="COG0597">
    <property type="taxonomic scope" value="Bacteria"/>
</dbReference>
<dbReference type="UniPathway" id="UPA00665"/>
<comment type="subcellular location">
    <subcellularLocation>
        <location evidence="9">Cell membrane</location>
        <topology evidence="9">Multi-pass membrane protein</topology>
    </subcellularLocation>
</comment>
<feature type="transmembrane region" description="Helical" evidence="9">
    <location>
        <begin position="30"/>
        <end position="50"/>
    </location>
</feature>
<keyword evidence="5 9" id="KW-0064">Aspartyl protease</keyword>
<evidence type="ECO:0000256" key="8">
    <source>
        <dbReference type="ARBA" id="ARBA00023136"/>
    </source>
</evidence>
<evidence type="ECO:0000256" key="5">
    <source>
        <dbReference type="ARBA" id="ARBA00022750"/>
    </source>
</evidence>
<evidence type="ECO:0000256" key="11">
    <source>
        <dbReference type="RuleBase" id="RU004181"/>
    </source>
</evidence>
<name>V8C608_9HELI</name>
<dbReference type="GO" id="GO:0005886">
    <property type="term" value="C:plasma membrane"/>
    <property type="evidence" value="ECO:0007669"/>
    <property type="project" value="UniProtKB-SubCell"/>
</dbReference>
<evidence type="ECO:0000256" key="4">
    <source>
        <dbReference type="ARBA" id="ARBA00022692"/>
    </source>
</evidence>
<evidence type="ECO:0000313" key="12">
    <source>
        <dbReference type="EMBL" id="ETD22853.1"/>
    </source>
</evidence>
<proteinExistence type="inferred from homology"/>
<organism evidence="12 13">
    <name type="scientific">Helicobacter macacae MIT 99-5501</name>
    <dbReference type="NCBI Taxonomy" id="1357400"/>
    <lineage>
        <taxon>Bacteria</taxon>
        <taxon>Pseudomonadati</taxon>
        <taxon>Campylobacterota</taxon>
        <taxon>Epsilonproteobacteria</taxon>
        <taxon>Campylobacterales</taxon>
        <taxon>Helicobacteraceae</taxon>
        <taxon>Helicobacter</taxon>
    </lineage>
</organism>
<evidence type="ECO:0000256" key="3">
    <source>
        <dbReference type="ARBA" id="ARBA00022670"/>
    </source>
</evidence>
<dbReference type="AlphaFoldDB" id="V8C608"/>